<name>A0A5B9WBT7_9BACT</name>
<sequence>MTRSPASPRPVRTGRYRYSKLRWRLLAHAVDGVGTVAMRAWRCVQPERAAPAPRRILLIQLDHLGDSVLSSPLIENLRKAYPDAALDVLASPSNHEVFEADPRIDRVRVAAKTWFERYPGRWSMLRAVWDLGRSIRGEGYDLGIDVRGDILTVLVLALGGVPRRVGWTMGGGGFLLTDVARWVRGRHEVRSRMALLEPLGIEAEPEPRAVVHVTGRDRAAAARVLAEAWPRRSARRAEVPVGAAVAADSAGWSRPRDLRPVPLPPIPAEAGDALHAGRFGHMPPLLAIHTGAGTAAKRWPAAHWCELARRFLQDGWRIVVVGGPDDLPSSEGLPRHDRLRNVAGKLSVTQTAALLERADLFIGADSGPAHLAASAGTLSVVLFSGTNHAAQWRPWSRHSLILRHKVPCRPCHQKACPLADHPCMSELTPDRVHRAAIRWWSRVHHAESPHNPI</sequence>
<dbReference type="InterPro" id="IPR002201">
    <property type="entry name" value="Glyco_trans_9"/>
</dbReference>
<keyword evidence="2 3" id="KW-0808">Transferase</keyword>
<dbReference type="PANTHER" id="PTHR30160">
    <property type="entry name" value="TETRAACYLDISACCHARIDE 4'-KINASE-RELATED"/>
    <property type="match status" value="1"/>
</dbReference>
<dbReference type="EC" id="2.-.-.-" evidence="3"/>
<evidence type="ECO:0000313" key="4">
    <source>
        <dbReference type="Proteomes" id="UP000324233"/>
    </source>
</evidence>
<protein>
    <submittedName>
        <fullName evidence="3">Lipopolysaccharide core heptosyltransferase RfaQ</fullName>
        <ecNumber evidence="3">2.-.-.-</ecNumber>
    </submittedName>
</protein>
<dbReference type="GO" id="GO:0009244">
    <property type="term" value="P:lipopolysaccharide core region biosynthetic process"/>
    <property type="evidence" value="ECO:0007669"/>
    <property type="project" value="TreeGrafter"/>
</dbReference>
<dbReference type="RefSeq" id="WP_148597204.1">
    <property type="nucleotide sequence ID" value="NZ_CP042997.1"/>
</dbReference>
<proteinExistence type="predicted"/>
<dbReference type="AlphaFoldDB" id="A0A5B9WBT7"/>
<dbReference type="KEGG" id="agv:OJF2_62700"/>
<dbReference type="GO" id="GO:0008713">
    <property type="term" value="F:ADP-heptose-lipopolysaccharide heptosyltransferase activity"/>
    <property type="evidence" value="ECO:0007669"/>
    <property type="project" value="TreeGrafter"/>
</dbReference>
<dbReference type="SUPFAM" id="SSF53756">
    <property type="entry name" value="UDP-Glycosyltransferase/glycogen phosphorylase"/>
    <property type="match status" value="2"/>
</dbReference>
<evidence type="ECO:0000256" key="1">
    <source>
        <dbReference type="ARBA" id="ARBA00022676"/>
    </source>
</evidence>
<organism evidence="3 4">
    <name type="scientific">Aquisphaera giovannonii</name>
    <dbReference type="NCBI Taxonomy" id="406548"/>
    <lineage>
        <taxon>Bacteria</taxon>
        <taxon>Pseudomonadati</taxon>
        <taxon>Planctomycetota</taxon>
        <taxon>Planctomycetia</taxon>
        <taxon>Isosphaerales</taxon>
        <taxon>Isosphaeraceae</taxon>
        <taxon>Aquisphaera</taxon>
    </lineage>
</organism>
<dbReference type="InterPro" id="IPR051199">
    <property type="entry name" value="LPS_LOS_Heptosyltrfase"/>
</dbReference>
<evidence type="ECO:0000256" key="2">
    <source>
        <dbReference type="ARBA" id="ARBA00022679"/>
    </source>
</evidence>
<keyword evidence="1" id="KW-0328">Glycosyltransferase</keyword>
<dbReference type="Gene3D" id="3.40.50.2000">
    <property type="entry name" value="Glycogen Phosphorylase B"/>
    <property type="match status" value="2"/>
</dbReference>
<dbReference type="EMBL" id="CP042997">
    <property type="protein sequence ID" value="QEH37679.1"/>
    <property type="molecule type" value="Genomic_DNA"/>
</dbReference>
<keyword evidence="4" id="KW-1185">Reference proteome</keyword>
<dbReference type="CDD" id="cd03789">
    <property type="entry name" value="GT9_LPS_heptosyltransferase"/>
    <property type="match status" value="1"/>
</dbReference>
<reference evidence="3 4" key="1">
    <citation type="submission" date="2019-08" db="EMBL/GenBank/DDBJ databases">
        <title>Deep-cultivation of Planctomycetes and their phenomic and genomic characterization uncovers novel biology.</title>
        <authorList>
            <person name="Wiegand S."/>
            <person name="Jogler M."/>
            <person name="Boedeker C."/>
            <person name="Pinto D."/>
            <person name="Vollmers J."/>
            <person name="Rivas-Marin E."/>
            <person name="Kohn T."/>
            <person name="Peeters S.H."/>
            <person name="Heuer A."/>
            <person name="Rast P."/>
            <person name="Oberbeckmann S."/>
            <person name="Bunk B."/>
            <person name="Jeske O."/>
            <person name="Meyerdierks A."/>
            <person name="Storesund J.E."/>
            <person name="Kallscheuer N."/>
            <person name="Luecker S."/>
            <person name="Lage O.M."/>
            <person name="Pohl T."/>
            <person name="Merkel B.J."/>
            <person name="Hornburger P."/>
            <person name="Mueller R.-W."/>
            <person name="Bruemmer F."/>
            <person name="Labrenz M."/>
            <person name="Spormann A.M."/>
            <person name="Op den Camp H."/>
            <person name="Overmann J."/>
            <person name="Amann R."/>
            <person name="Jetten M.S.M."/>
            <person name="Mascher T."/>
            <person name="Medema M.H."/>
            <person name="Devos D.P."/>
            <person name="Kaster A.-K."/>
            <person name="Ovreas L."/>
            <person name="Rohde M."/>
            <person name="Galperin M.Y."/>
            <person name="Jogler C."/>
        </authorList>
    </citation>
    <scope>NUCLEOTIDE SEQUENCE [LARGE SCALE GENOMIC DNA]</scope>
    <source>
        <strain evidence="3 4">OJF2</strain>
    </source>
</reference>
<dbReference type="PANTHER" id="PTHR30160:SF1">
    <property type="entry name" value="LIPOPOLYSACCHARIDE 1,2-N-ACETYLGLUCOSAMINETRANSFERASE-RELATED"/>
    <property type="match status" value="1"/>
</dbReference>
<dbReference type="OrthoDB" id="9797795at2"/>
<dbReference type="Proteomes" id="UP000324233">
    <property type="component" value="Chromosome"/>
</dbReference>
<gene>
    <name evidence="3" type="primary">rfaQ_2</name>
    <name evidence="3" type="ORF">OJF2_62700</name>
</gene>
<evidence type="ECO:0000313" key="3">
    <source>
        <dbReference type="EMBL" id="QEH37679.1"/>
    </source>
</evidence>
<accession>A0A5B9WBT7</accession>
<dbReference type="GO" id="GO:0005829">
    <property type="term" value="C:cytosol"/>
    <property type="evidence" value="ECO:0007669"/>
    <property type="project" value="TreeGrafter"/>
</dbReference>
<dbReference type="Pfam" id="PF01075">
    <property type="entry name" value="Glyco_transf_9"/>
    <property type="match status" value="1"/>
</dbReference>